<evidence type="ECO:0000259" key="6">
    <source>
        <dbReference type="PROSITE" id="PS50016"/>
    </source>
</evidence>
<dbReference type="InterPro" id="IPR001965">
    <property type="entry name" value="Znf_PHD"/>
</dbReference>
<dbReference type="GO" id="GO:0008270">
    <property type="term" value="F:zinc ion binding"/>
    <property type="evidence" value="ECO:0007669"/>
    <property type="project" value="UniProtKB-KW"/>
</dbReference>
<feature type="compositionally biased region" description="Polar residues" evidence="5">
    <location>
        <begin position="492"/>
        <end position="504"/>
    </location>
</feature>
<keyword evidence="3" id="KW-0862">Zinc</keyword>
<feature type="compositionally biased region" description="Basic and acidic residues" evidence="5">
    <location>
        <begin position="117"/>
        <end position="127"/>
    </location>
</feature>
<dbReference type="PANTHER" id="PTHR11477:SF51">
    <property type="entry name" value="PROTEIN PARTNER OF SNF, ISOFORM B"/>
    <property type="match status" value="1"/>
</dbReference>
<feature type="compositionally biased region" description="Low complexity" evidence="5">
    <location>
        <begin position="701"/>
        <end position="745"/>
    </location>
</feature>
<evidence type="ECO:0000256" key="5">
    <source>
        <dbReference type="SAM" id="MobiDB-lite"/>
    </source>
</evidence>
<feature type="compositionally biased region" description="Polar residues" evidence="5">
    <location>
        <begin position="146"/>
        <end position="155"/>
    </location>
</feature>
<feature type="compositionally biased region" description="Basic and acidic residues" evidence="5">
    <location>
        <begin position="1693"/>
        <end position="1704"/>
    </location>
</feature>
<evidence type="ECO:0000256" key="3">
    <source>
        <dbReference type="ARBA" id="ARBA00022833"/>
    </source>
</evidence>
<dbReference type="SMART" id="SM00249">
    <property type="entry name" value="PHD"/>
    <property type="match status" value="1"/>
</dbReference>
<dbReference type="SMART" id="SM00510">
    <property type="entry name" value="TFS2M"/>
    <property type="match status" value="1"/>
</dbReference>
<feature type="region of interest" description="Disordered" evidence="5">
    <location>
        <begin position="468"/>
        <end position="505"/>
    </location>
</feature>
<dbReference type="PANTHER" id="PTHR11477">
    <property type="entry name" value="TRANSCRIPTION FACTOR S-II ZINC FINGER DOMAIN-CONTAINING PROTEIN"/>
    <property type="match status" value="1"/>
</dbReference>
<proteinExistence type="predicted"/>
<dbReference type="PROSITE" id="PS50016">
    <property type="entry name" value="ZF_PHD_2"/>
    <property type="match status" value="1"/>
</dbReference>
<protein>
    <recommendedName>
        <fullName evidence="11">Transcription factor BYE1</fullName>
    </recommendedName>
</protein>
<feature type="compositionally biased region" description="Low complexity" evidence="5">
    <location>
        <begin position="1666"/>
        <end position="1676"/>
    </location>
</feature>
<name>A0A8S2E210_9BILA</name>
<dbReference type="Pfam" id="PF00628">
    <property type="entry name" value="PHD"/>
    <property type="match status" value="1"/>
</dbReference>
<feature type="compositionally biased region" description="Polar residues" evidence="5">
    <location>
        <begin position="1652"/>
        <end position="1665"/>
    </location>
</feature>
<sequence>MPSSDHTGAPGTDCLSVPYDNFSHGSQVSDDGSNNSHEDEQGSIFKSRKSYPTRTSRPKINYRDIERGMYGDIRNSLWNGPLERVTSSSSELVRQKPFHQHRALNGSDNSMDIDNLINERHEQELESKNNNSDEDLPLRQLRKRTYNSSPSGRQNSEQDDEEEEQFQEQQEDDTNMNRRLWCICKQAWDVNRFMIRCDNCSDWFHGDCVGITKNQARELDMNDDQFICPICKDQQRAHVKKMAEESNMNAMKRKRIEAQAALRTEERKRVGPILSSSDITARAEQIKRQKTIVKRDSSTFDDTNDKKIHCILHGCDNWSKLGWVYCSTQCIRKHINDTLRAIQIAKGSDKLTRDDIMLYEQKSDTILNSSAVPAPVDICDWITRHPSFQVMRPELKKATYIHNKLGTPKIHPAALAKPSTSTSVNNIKSNETISKKPHLLVDKQDYIKKVQPLAPKLVTTTSISIKPLLQKPHQQQRQDSKDKSTIKKPVSKESQSATNNNQMDPATIRTKVRNSLNEFLLQRSQKVNLTQYTPDDIKNVCVQIEEEMYRIFGNTGDKYKQKFRTILFNIKDKNNDIFRKIVSKELNAKQLVQMNADDMARDDVKEQRRLEILKEAEAIKKYNAEAAIELAKRSKIKVTRQGLVELETADHSQKDNQQLPSGDSEILEKISPKPPTITPSPLSNTKVLPIIKKPNILTAVSKKSTNNEKSSTQKPVSKIKSVPSKRPLVETTSSTTLPQQTSSATGSHSEADILARHRSHVFDKNCQICNTNMTVDKHLIRQAKLDPTPYSTTPPVEPQTIHEQIDITIPMQVDPNISNETVFNKNKEQQETATTTTATPISGDEVERDGGFYPSTIDGDNDYIEPESPTGDDAKLYDDDDWSDITQQQQQQQQRPAYVPSTTISRTTVKVEESFDDLSYQSHQPILDDYKPTSSENIRQPDTSETPIYFPTPITRGDNIRWRGSICPDSQKIYCQSSRLYGEADYLCTDIPDKITICGRLRPDDLYSYIEQSLPVRDVLIMNLVSSNDSTKQLFDKYVDLLRLSNRAAVATKSMQKSIKDIYVIPVNDLNVFPTVIRSIIINSSNNGAQLPFSTGPDGCYLFMIVVASGKRTSTIAANDSVKKTVKNVSQQVDPQQRTTATTATTGIKTLTYKPVMLHDEKTTTARDPRLRNKDPRLPDETTQQKNDTPVNASNSTTKVSFSQPQTIPDMNIVKNEPTVVEEQQQNSPPVLKTEPVQPSSNDDIVLQQIISESLNRVRQALTLEDQTAIIVETVERLKPTPFYCNKYLDELKNALTDLQKTRAELASTTKLETNDKLASVLPGDNHRTEDMDVEDDIEDKSSSAMEYNDVDYRFLTSAQSRDETPSPRITEPKKIITIPEIDQDHRRQLPTTDSDQRKNIVEEKITDEKTKDRDHRRRRSRFSAVNITTNDPTLQITRRDSDDRQPLSTKKHNSKLPVSVNDVFPDIDEDDETNNSIEEKSQLLLDDEHTTTKITNLDEPSSAESTASTFSNKFRPVVEADQNVTDTNTLDIDESSPTSDSYKPIRFSISKTPTRQRNSSISQQPQSSSPPLNTDKKTAETDATSNLTNTTSTEDPYETAPQYIEDLIQQIQQYGFEGLSLQNLNWTKNLSSSSIRTSYYLNYLSQNYHDQSSHSLTDQSSHIFSSSNSTNNSTTKYFPRPQQNHSRNTMPRYRDFDRPEASD</sequence>
<feature type="compositionally biased region" description="Polar residues" evidence="5">
    <location>
        <begin position="1582"/>
        <end position="1595"/>
    </location>
</feature>
<feature type="compositionally biased region" description="Basic and acidic residues" evidence="5">
    <location>
        <begin position="1361"/>
        <end position="1375"/>
    </location>
</feature>
<evidence type="ECO:0000256" key="2">
    <source>
        <dbReference type="ARBA" id="ARBA00022771"/>
    </source>
</evidence>
<evidence type="ECO:0008006" key="11">
    <source>
        <dbReference type="Google" id="ProtNLM"/>
    </source>
</evidence>
<dbReference type="PROSITE" id="PS01359">
    <property type="entry name" value="ZF_PHD_1"/>
    <property type="match status" value="1"/>
</dbReference>
<dbReference type="InterPro" id="IPR012921">
    <property type="entry name" value="SPOC_C"/>
</dbReference>
<feature type="region of interest" description="Disordered" evidence="5">
    <location>
        <begin position="825"/>
        <end position="874"/>
    </location>
</feature>
<dbReference type="SUPFAM" id="SSF46942">
    <property type="entry name" value="Elongation factor TFIIS domain 2"/>
    <property type="match status" value="1"/>
</dbReference>
<dbReference type="Proteomes" id="UP000677228">
    <property type="component" value="Unassembled WGS sequence"/>
</dbReference>
<evidence type="ECO:0000313" key="8">
    <source>
        <dbReference type="EMBL" id="CAF1089111.1"/>
    </source>
</evidence>
<organism evidence="8 10">
    <name type="scientific">Didymodactylos carnosus</name>
    <dbReference type="NCBI Taxonomy" id="1234261"/>
    <lineage>
        <taxon>Eukaryota</taxon>
        <taxon>Metazoa</taxon>
        <taxon>Spiralia</taxon>
        <taxon>Gnathifera</taxon>
        <taxon>Rotifera</taxon>
        <taxon>Eurotatoria</taxon>
        <taxon>Bdelloidea</taxon>
        <taxon>Philodinida</taxon>
        <taxon>Philodinidae</taxon>
        <taxon>Didymodactylos</taxon>
    </lineage>
</organism>
<dbReference type="InterPro" id="IPR019787">
    <property type="entry name" value="Znf_PHD-finger"/>
</dbReference>
<keyword evidence="1" id="KW-0479">Metal-binding</keyword>
<dbReference type="CDD" id="cd15552">
    <property type="entry name" value="PHD_PHF3_like"/>
    <property type="match status" value="1"/>
</dbReference>
<feature type="compositionally biased region" description="Polar residues" evidence="5">
    <location>
        <begin position="1523"/>
        <end position="1542"/>
    </location>
</feature>
<feature type="region of interest" description="Disordered" evidence="5">
    <location>
        <begin position="1156"/>
        <end position="1240"/>
    </location>
</feature>
<evidence type="ECO:0000256" key="4">
    <source>
        <dbReference type="PROSITE-ProRule" id="PRU00146"/>
    </source>
</evidence>
<dbReference type="InterPro" id="IPR011011">
    <property type="entry name" value="Znf_FYVE_PHD"/>
</dbReference>
<feature type="compositionally biased region" description="Basic and acidic residues" evidence="5">
    <location>
        <begin position="1157"/>
        <end position="1180"/>
    </location>
</feature>
<dbReference type="EMBL" id="CAJNOK010009402">
    <property type="protein sequence ID" value="CAF1089111.1"/>
    <property type="molecule type" value="Genomic_DNA"/>
</dbReference>
<dbReference type="Gene3D" id="3.30.40.10">
    <property type="entry name" value="Zinc/RING finger domain, C3HC4 (zinc finger)"/>
    <property type="match status" value="1"/>
</dbReference>
<feature type="region of interest" description="Disordered" evidence="5">
    <location>
        <begin position="647"/>
        <end position="685"/>
    </location>
</feature>
<feature type="compositionally biased region" description="Polar residues" evidence="5">
    <location>
        <begin position="23"/>
        <end position="35"/>
    </location>
</feature>
<feature type="compositionally biased region" description="Basic and acidic residues" evidence="5">
    <location>
        <begin position="476"/>
        <end position="485"/>
    </location>
</feature>
<dbReference type="InterPro" id="IPR036575">
    <property type="entry name" value="TFIIS_cen_dom_sf"/>
</dbReference>
<feature type="compositionally biased region" description="Basic and acidic residues" evidence="5">
    <location>
        <begin position="1395"/>
        <end position="1414"/>
    </location>
</feature>
<accession>A0A8S2E210</accession>
<feature type="domain" description="TFIIS central" evidence="7">
    <location>
        <begin position="508"/>
        <end position="627"/>
    </location>
</feature>
<feature type="region of interest" description="Disordered" evidence="5">
    <location>
        <begin position="1"/>
        <end position="60"/>
    </location>
</feature>
<feature type="region of interest" description="Disordered" evidence="5">
    <location>
        <begin position="925"/>
        <end position="947"/>
    </location>
</feature>
<dbReference type="GO" id="GO:0006351">
    <property type="term" value="P:DNA-templated transcription"/>
    <property type="evidence" value="ECO:0007669"/>
    <property type="project" value="InterPro"/>
</dbReference>
<feature type="region of interest" description="Disordered" evidence="5">
    <location>
        <begin position="1320"/>
        <end position="1345"/>
    </location>
</feature>
<feature type="compositionally biased region" description="Polar residues" evidence="5">
    <location>
        <begin position="932"/>
        <end position="946"/>
    </location>
</feature>
<dbReference type="EMBL" id="CAJOBA010009419">
    <property type="protein sequence ID" value="CAF3850844.1"/>
    <property type="molecule type" value="Genomic_DNA"/>
</dbReference>
<gene>
    <name evidence="8" type="ORF">OVA965_LOCUS18726</name>
    <name evidence="9" type="ORF">TMI583_LOCUS18738</name>
</gene>
<feature type="compositionally biased region" description="Polar residues" evidence="5">
    <location>
        <begin position="1550"/>
        <end position="1559"/>
    </location>
</feature>
<feature type="compositionally biased region" description="Polar residues" evidence="5">
    <location>
        <begin position="1424"/>
        <end position="1437"/>
    </location>
</feature>
<reference evidence="8" key="1">
    <citation type="submission" date="2021-02" db="EMBL/GenBank/DDBJ databases">
        <authorList>
            <person name="Nowell W R."/>
        </authorList>
    </citation>
    <scope>NUCLEOTIDE SEQUENCE</scope>
</reference>
<dbReference type="SUPFAM" id="SSF57903">
    <property type="entry name" value="FYVE/PHD zinc finger"/>
    <property type="match status" value="1"/>
</dbReference>
<evidence type="ECO:0000313" key="9">
    <source>
        <dbReference type="EMBL" id="CAF3850844.1"/>
    </source>
</evidence>
<dbReference type="InterPro" id="IPR019786">
    <property type="entry name" value="Zinc_finger_PHD-type_CS"/>
</dbReference>
<feature type="compositionally biased region" description="Polar residues" evidence="5">
    <location>
        <begin position="1493"/>
        <end position="1513"/>
    </location>
</feature>
<evidence type="ECO:0000313" key="10">
    <source>
        <dbReference type="Proteomes" id="UP000677228"/>
    </source>
</evidence>
<dbReference type="InterPro" id="IPR003618">
    <property type="entry name" value="TFIIS_cen_dom"/>
</dbReference>
<dbReference type="PROSITE" id="PS51321">
    <property type="entry name" value="TFIIS_CENTRAL"/>
    <property type="match status" value="1"/>
</dbReference>
<keyword evidence="2 4" id="KW-0863">Zinc-finger</keyword>
<feature type="region of interest" description="Disordered" evidence="5">
    <location>
        <begin position="1652"/>
        <end position="1704"/>
    </location>
</feature>
<feature type="region of interest" description="Disordered" evidence="5">
    <location>
        <begin position="1357"/>
        <end position="1598"/>
    </location>
</feature>
<comment type="caution">
    <text evidence="8">The sequence shown here is derived from an EMBL/GenBank/DDBJ whole genome shotgun (WGS) entry which is preliminary data.</text>
</comment>
<feature type="compositionally biased region" description="Low complexity" evidence="5">
    <location>
        <begin position="1560"/>
        <end position="1572"/>
    </location>
</feature>
<feature type="region of interest" description="Disordered" evidence="5">
    <location>
        <begin position="88"/>
        <end position="172"/>
    </location>
</feature>
<dbReference type="InterPro" id="IPR013083">
    <property type="entry name" value="Znf_RING/FYVE/PHD"/>
</dbReference>
<dbReference type="Pfam" id="PF07744">
    <property type="entry name" value="SPOC"/>
    <property type="match status" value="1"/>
</dbReference>
<evidence type="ECO:0000256" key="1">
    <source>
        <dbReference type="ARBA" id="ARBA00022723"/>
    </source>
</evidence>
<dbReference type="Gene3D" id="1.10.472.30">
    <property type="entry name" value="Transcription elongation factor S-II, central domain"/>
    <property type="match status" value="1"/>
</dbReference>
<dbReference type="Proteomes" id="UP000682733">
    <property type="component" value="Unassembled WGS sequence"/>
</dbReference>
<feature type="compositionally biased region" description="Basic and acidic residues" evidence="5">
    <location>
        <begin position="1478"/>
        <end position="1492"/>
    </location>
</feature>
<evidence type="ECO:0000259" key="7">
    <source>
        <dbReference type="PROSITE" id="PS51321"/>
    </source>
</evidence>
<feature type="compositionally biased region" description="Acidic residues" evidence="5">
    <location>
        <begin position="157"/>
        <end position="172"/>
    </location>
</feature>
<feature type="region of interest" description="Disordered" evidence="5">
    <location>
        <begin position="699"/>
        <end position="748"/>
    </location>
</feature>
<dbReference type="GO" id="GO:0005634">
    <property type="term" value="C:nucleus"/>
    <property type="evidence" value="ECO:0007669"/>
    <property type="project" value="TreeGrafter"/>
</dbReference>
<dbReference type="Pfam" id="PF07500">
    <property type="entry name" value="TFIIS_M"/>
    <property type="match status" value="1"/>
</dbReference>
<feature type="domain" description="PHD-type" evidence="6">
    <location>
        <begin position="179"/>
        <end position="234"/>
    </location>
</feature>
<feature type="compositionally biased region" description="Polar residues" evidence="5">
    <location>
        <begin position="1181"/>
        <end position="1209"/>
    </location>
</feature>